<dbReference type="GO" id="GO:0045329">
    <property type="term" value="P:carnitine biosynthetic process"/>
    <property type="evidence" value="ECO:0007669"/>
    <property type="project" value="UniProtKB-UniPathway"/>
</dbReference>
<comment type="pathway">
    <text evidence="3">Amine and polyamine biosynthesis; carnitine biosynthesis.</text>
</comment>
<dbReference type="CDD" id="cd00250">
    <property type="entry name" value="CAS_like"/>
    <property type="match status" value="1"/>
</dbReference>
<keyword evidence="6" id="KW-0479">Metal-binding</keyword>
<evidence type="ECO:0000256" key="12">
    <source>
        <dbReference type="ARBA" id="ARBA00031778"/>
    </source>
</evidence>
<evidence type="ECO:0000256" key="8">
    <source>
        <dbReference type="ARBA" id="ARBA00022964"/>
    </source>
</evidence>
<dbReference type="InterPro" id="IPR003819">
    <property type="entry name" value="TauD/TfdA-like"/>
</dbReference>
<accession>A0A2T9Z3U7</accession>
<dbReference type="AlphaFoldDB" id="A0A2T9Z3U7"/>
<dbReference type="InterPro" id="IPR010376">
    <property type="entry name" value="GBBH-like_N"/>
</dbReference>
<evidence type="ECO:0000259" key="17">
    <source>
        <dbReference type="Pfam" id="PF06155"/>
    </source>
</evidence>
<evidence type="ECO:0000256" key="13">
    <source>
        <dbReference type="ARBA" id="ARBA00032283"/>
    </source>
</evidence>
<keyword evidence="7" id="KW-0124">Carnitine biosynthesis</keyword>
<feature type="domain" description="Gamma-butyrobetaine hydroxylase-like N-terminal" evidence="17">
    <location>
        <begin position="18"/>
        <end position="91"/>
    </location>
</feature>
<evidence type="ECO:0000256" key="5">
    <source>
        <dbReference type="ARBA" id="ARBA00012267"/>
    </source>
</evidence>
<comment type="cofactor">
    <cofactor evidence="2">
        <name>L-ascorbate</name>
        <dbReference type="ChEBI" id="CHEBI:38290"/>
    </cofactor>
</comment>
<evidence type="ECO:0000256" key="7">
    <source>
        <dbReference type="ARBA" id="ARBA00022873"/>
    </source>
</evidence>
<evidence type="ECO:0000256" key="15">
    <source>
        <dbReference type="ARBA" id="ARBA00049334"/>
    </source>
</evidence>
<dbReference type="OrthoDB" id="408743at2759"/>
<comment type="catalytic activity">
    <reaction evidence="15">
        <text>N(6),N(6),N(6)-trimethyl-L-lysine + 2-oxoglutarate + O2 = (3S)-3-hydroxy-N(6),N(6),N(6)-trimethyl-L-lysine + succinate + CO2</text>
        <dbReference type="Rhea" id="RHEA:14181"/>
        <dbReference type="ChEBI" id="CHEBI:15379"/>
        <dbReference type="ChEBI" id="CHEBI:16526"/>
        <dbReference type="ChEBI" id="CHEBI:16810"/>
        <dbReference type="ChEBI" id="CHEBI:30031"/>
        <dbReference type="ChEBI" id="CHEBI:58100"/>
        <dbReference type="ChEBI" id="CHEBI:141499"/>
        <dbReference type="EC" id="1.14.11.8"/>
    </reaction>
</comment>
<comment type="cofactor">
    <cofactor evidence="1">
        <name>Fe(2+)</name>
        <dbReference type="ChEBI" id="CHEBI:29033"/>
    </cofactor>
</comment>
<evidence type="ECO:0000256" key="9">
    <source>
        <dbReference type="ARBA" id="ARBA00023002"/>
    </source>
</evidence>
<dbReference type="InterPro" id="IPR038492">
    <property type="entry name" value="GBBH-like_N_sf"/>
</dbReference>
<sequence length="402" mass="46029">SHVFKQAAATSLPGITVVEFEDGQKSKFHNYWLRDHCKCEKCVHPVTYQRIIDPLEFEVDISPSKSTVSDGSLVVEWDNGAHKSVFPLAWLKKHSYDQKFTSTQQPKLKLWGSELENKIPSVPYDKVMNTDEGLFEWLQNISIYGLCAVSGVPPNGNVLFLFDSFFYYLYTCDTRKVLERIGPIRETHYGGFWEFTSGFEHGDLAYSTVNLPAHTDNTYYTDPAGLQLFHLLAMKGKGGEQVYVDGFNVAKQLKDLYPEAYETLSNLGTWANQAGDNEVFLRPSPGPYSVLNHDKAGNLFQVRYNNEDRSIINNLSFEEVPKYYSAIRKWMKLVRDPKNELIVPLKPGYLIALDNWRVMHARKEYSGSRTLSGGYIDRDYWTSKLRVLDGRVRGVDSRNEIL</sequence>
<dbReference type="GO" id="GO:0005506">
    <property type="term" value="F:iron ion binding"/>
    <property type="evidence" value="ECO:0007669"/>
    <property type="project" value="InterPro"/>
</dbReference>
<evidence type="ECO:0000256" key="1">
    <source>
        <dbReference type="ARBA" id="ARBA00001954"/>
    </source>
</evidence>
<organism evidence="18 19">
    <name type="scientific">Smittium megazygosporum</name>
    <dbReference type="NCBI Taxonomy" id="133381"/>
    <lineage>
        <taxon>Eukaryota</taxon>
        <taxon>Fungi</taxon>
        <taxon>Fungi incertae sedis</taxon>
        <taxon>Zoopagomycota</taxon>
        <taxon>Kickxellomycotina</taxon>
        <taxon>Harpellomycetes</taxon>
        <taxon>Harpellales</taxon>
        <taxon>Legeriomycetaceae</taxon>
        <taxon>Smittium</taxon>
    </lineage>
</organism>
<comment type="caution">
    <text evidence="18">The sequence shown here is derived from an EMBL/GenBank/DDBJ whole genome shotgun (WGS) entry which is preliminary data.</text>
</comment>
<dbReference type="Pfam" id="PF06155">
    <property type="entry name" value="GBBH-like_N"/>
    <property type="match status" value="1"/>
</dbReference>
<dbReference type="STRING" id="133381.A0A2T9Z3U7"/>
<keyword evidence="9" id="KW-0560">Oxidoreductase</keyword>
<evidence type="ECO:0000256" key="14">
    <source>
        <dbReference type="ARBA" id="ARBA00046008"/>
    </source>
</evidence>
<dbReference type="Gene3D" id="3.60.130.10">
    <property type="entry name" value="Clavaminate synthase-like"/>
    <property type="match status" value="1"/>
</dbReference>
<dbReference type="EMBL" id="MBFS01002285">
    <property type="protein sequence ID" value="PVU99278.1"/>
    <property type="molecule type" value="Genomic_DNA"/>
</dbReference>
<dbReference type="Gene3D" id="3.30.2020.30">
    <property type="match status" value="1"/>
</dbReference>
<keyword evidence="10" id="KW-0408">Iron</keyword>
<reference evidence="18 19" key="1">
    <citation type="journal article" date="2018" name="MBio">
        <title>Comparative Genomics Reveals the Core Gene Toolbox for the Fungus-Insect Symbiosis.</title>
        <authorList>
            <person name="Wang Y."/>
            <person name="Stata M."/>
            <person name="Wang W."/>
            <person name="Stajich J.E."/>
            <person name="White M.M."/>
            <person name="Moncalvo J.M."/>
        </authorList>
    </citation>
    <scope>NUCLEOTIDE SEQUENCE [LARGE SCALE GENOMIC DNA]</scope>
    <source>
        <strain evidence="18 19">SC-DP-2</strain>
    </source>
</reference>
<feature type="non-terminal residue" evidence="18">
    <location>
        <position position="1"/>
    </location>
</feature>
<keyword evidence="8" id="KW-0223">Dioxygenase</keyword>
<dbReference type="NCBIfam" id="TIGR02410">
    <property type="entry name" value="carnitine_TMLD"/>
    <property type="match status" value="1"/>
</dbReference>
<evidence type="ECO:0000256" key="4">
    <source>
        <dbReference type="ARBA" id="ARBA00008654"/>
    </source>
</evidence>
<comment type="similarity">
    <text evidence="4">Belongs to the gamma-BBH/TMLD family.</text>
</comment>
<evidence type="ECO:0000256" key="3">
    <source>
        <dbReference type="ARBA" id="ARBA00005022"/>
    </source>
</evidence>
<proteinExistence type="inferred from homology"/>
<name>A0A2T9Z3U7_9FUNG</name>
<dbReference type="Proteomes" id="UP000245609">
    <property type="component" value="Unassembled WGS sequence"/>
</dbReference>
<dbReference type="PANTHER" id="PTHR10696">
    <property type="entry name" value="GAMMA-BUTYROBETAINE HYDROXYLASE-RELATED"/>
    <property type="match status" value="1"/>
</dbReference>
<evidence type="ECO:0000259" key="16">
    <source>
        <dbReference type="Pfam" id="PF02668"/>
    </source>
</evidence>
<keyword evidence="19" id="KW-1185">Reference proteome</keyword>
<dbReference type="PANTHER" id="PTHR10696:SF51">
    <property type="entry name" value="TRIMETHYLLYSINE DIOXYGENASE, MITOCHONDRIAL"/>
    <property type="match status" value="1"/>
</dbReference>
<dbReference type="InterPro" id="IPR050411">
    <property type="entry name" value="AlphaKG_dependent_hydroxylases"/>
</dbReference>
<evidence type="ECO:0000313" key="19">
    <source>
        <dbReference type="Proteomes" id="UP000245609"/>
    </source>
</evidence>
<evidence type="ECO:0000256" key="10">
    <source>
        <dbReference type="ARBA" id="ARBA00023004"/>
    </source>
</evidence>
<dbReference type="InterPro" id="IPR012776">
    <property type="entry name" value="Trimethyllysine_dOase"/>
</dbReference>
<dbReference type="FunFam" id="3.60.130.10:FF:000001">
    <property type="entry name" value="Trimethyllysine dioxygenase, mitochondrial"/>
    <property type="match status" value="1"/>
</dbReference>
<comment type="function">
    <text evidence="14">Converts trimethyllysine (TML) into hydroxytrimethyllysine (HTML).</text>
</comment>
<dbReference type="FunFam" id="3.30.2020.30:FF:000002">
    <property type="entry name" value="Putative gamma-butyrobetaine dioxygenase"/>
    <property type="match status" value="1"/>
</dbReference>
<protein>
    <recommendedName>
        <fullName evidence="5">trimethyllysine dioxygenase</fullName>
        <ecNumber evidence="5">1.14.11.8</ecNumber>
    </recommendedName>
    <alternativeName>
        <fullName evidence="12">Epsilon-trimethyllysine 2-oxoglutarate dioxygenase</fullName>
    </alternativeName>
    <alternativeName>
        <fullName evidence="11">TML hydroxylase</fullName>
    </alternativeName>
    <alternativeName>
        <fullName evidence="13">TML-alpha-ketoglutarate dioxygenase</fullName>
    </alternativeName>
</protein>
<dbReference type="EC" id="1.14.11.8" evidence="5"/>
<dbReference type="UniPathway" id="UPA00118"/>
<dbReference type="GO" id="GO:0005739">
    <property type="term" value="C:mitochondrion"/>
    <property type="evidence" value="ECO:0007669"/>
    <property type="project" value="TreeGrafter"/>
</dbReference>
<feature type="domain" description="TauD/TfdA-like" evidence="16">
    <location>
        <begin position="111"/>
        <end position="375"/>
    </location>
</feature>
<evidence type="ECO:0000256" key="6">
    <source>
        <dbReference type="ARBA" id="ARBA00022723"/>
    </source>
</evidence>
<gene>
    <name evidence="18" type="ORF">BB560_005530</name>
</gene>
<dbReference type="Pfam" id="PF02668">
    <property type="entry name" value="TauD"/>
    <property type="match status" value="1"/>
</dbReference>
<dbReference type="GO" id="GO:0050353">
    <property type="term" value="F:trimethyllysine dioxygenase activity"/>
    <property type="evidence" value="ECO:0007669"/>
    <property type="project" value="UniProtKB-EC"/>
</dbReference>
<dbReference type="SUPFAM" id="SSF51197">
    <property type="entry name" value="Clavaminate synthase-like"/>
    <property type="match status" value="1"/>
</dbReference>
<evidence type="ECO:0000256" key="2">
    <source>
        <dbReference type="ARBA" id="ARBA00001961"/>
    </source>
</evidence>
<evidence type="ECO:0000256" key="11">
    <source>
        <dbReference type="ARBA" id="ARBA00030363"/>
    </source>
</evidence>
<dbReference type="InterPro" id="IPR042098">
    <property type="entry name" value="TauD-like_sf"/>
</dbReference>
<evidence type="ECO:0000313" key="18">
    <source>
        <dbReference type="EMBL" id="PVU99278.1"/>
    </source>
</evidence>